<protein>
    <submittedName>
        <fullName evidence="2">Phage tail fiber protein</fullName>
    </submittedName>
</protein>
<evidence type="ECO:0000313" key="3">
    <source>
        <dbReference type="Proteomes" id="UP001139516"/>
    </source>
</evidence>
<dbReference type="EMBL" id="JALPRX010000029">
    <property type="protein sequence ID" value="MCK8784333.1"/>
    <property type="molecule type" value="Genomic_DNA"/>
</dbReference>
<evidence type="ECO:0000313" key="2">
    <source>
        <dbReference type="EMBL" id="MCK8784333.1"/>
    </source>
</evidence>
<dbReference type="RefSeq" id="WP_248666458.1">
    <property type="nucleotide sequence ID" value="NZ_JALPRX010000029.1"/>
</dbReference>
<dbReference type="InterPro" id="IPR012334">
    <property type="entry name" value="Pectin_lyas_fold"/>
</dbReference>
<proteinExistence type="predicted"/>
<dbReference type="InterPro" id="IPR024535">
    <property type="entry name" value="RHGA/B-epi-like_pectate_lyase"/>
</dbReference>
<gene>
    <name evidence="2" type="ORF">M0638_08075</name>
</gene>
<keyword evidence="3" id="KW-1185">Reference proteome</keyword>
<dbReference type="Gene3D" id="2.160.20.10">
    <property type="entry name" value="Single-stranded right-handed beta-helix, Pectin lyase-like"/>
    <property type="match status" value="1"/>
</dbReference>
<feature type="domain" description="Rhamnogalacturonase A/B/Epimerase-like pectate lyase" evidence="1">
    <location>
        <begin position="185"/>
        <end position="369"/>
    </location>
</feature>
<organism evidence="2 3">
    <name type="scientific">Roseomonas acroporae</name>
    <dbReference type="NCBI Taxonomy" id="2937791"/>
    <lineage>
        <taxon>Bacteria</taxon>
        <taxon>Pseudomonadati</taxon>
        <taxon>Pseudomonadota</taxon>
        <taxon>Alphaproteobacteria</taxon>
        <taxon>Acetobacterales</taxon>
        <taxon>Roseomonadaceae</taxon>
        <taxon>Roseomonas</taxon>
    </lineage>
</organism>
<dbReference type="AlphaFoldDB" id="A0A9X2BT74"/>
<reference evidence="2" key="1">
    <citation type="submission" date="2022-04" db="EMBL/GenBank/DDBJ databases">
        <title>Roseomonas acroporae sp. nov., isolated from coral Acropora digitifera.</title>
        <authorList>
            <person name="Sun H."/>
        </authorList>
    </citation>
    <scope>NUCLEOTIDE SEQUENCE</scope>
    <source>
        <strain evidence="2">NAR14</strain>
    </source>
</reference>
<dbReference type="Proteomes" id="UP001139516">
    <property type="component" value="Unassembled WGS sequence"/>
</dbReference>
<name>A0A9X2BT74_9PROT</name>
<accession>A0A9X2BT74</accession>
<sequence length="758" mass="80448">MAEHIRIGDVAPRVQYAADGVQTAFTYPFPIFEAGDIELRLDGVPNGNFTVLGAGQSEGGSIVLGSAPAAGTLVTLRRRLTVERITDFQSNGVLRARTLNDELDFQTAALQEVQDDIGNALRLDPAEVGGRVTLPLRAARANRLLGFDGSGDVAVFDRGDGLLGVAYPGGVPRTVEDKMAERLTARDFGAVGDGATDDWPALQAAMNAAGASGKLLEIGEGTFRVTQPLGLPTAAAGLVMLGSILYAGPDGRAALIIGDGGTSRGRQKVYMGLRVLRNAQADWSSEADIGILLRNLDGCRIEILQVEKFTIGARTLGDATGMQECTFFLGRFVDNRIGLDIHTGTASGWNNSHRYYGGQFAVTSTTRDWVIDRFGVRLSAEAGAYVAHNRHIFDGPSFSLQARDKPFAGIPFLSDVTSRGLIARDIRMEACSAYVARHTGGAQDHLYEIAWASQGYLLDIDYTATATRVGSVVRSLHQAGGHREAVRELASVPSLRAAAIRWSATEYGFEKLACLSTSPAGSPTTLAGLAYPALDAYGLSDRGVVLTGGRGLGFVVDARNCREFALAVDADSPRLVVQCFDAGMNLLTSGNLVRLSGQSVAYAAGPRWWQASADMTDAGLTRLQTVRLDAGVAYAIIGLARIDTDYEVRAMRLACDPAFSPAVLYGLPGLPLGRREIVVESAYTPPAIAGGANVQTEIAVTGARVGDFVQVGYSQNNSAIVLLGQVSRNNYVMVTLWNRAGGSITLDAGTLRLRVQKA</sequence>
<dbReference type="InterPro" id="IPR011050">
    <property type="entry name" value="Pectin_lyase_fold/virulence"/>
</dbReference>
<dbReference type="SUPFAM" id="SSF51126">
    <property type="entry name" value="Pectin lyase-like"/>
    <property type="match status" value="1"/>
</dbReference>
<dbReference type="Pfam" id="PF12708">
    <property type="entry name" value="Pect-lyase_RHGA_epim"/>
    <property type="match status" value="1"/>
</dbReference>
<comment type="caution">
    <text evidence="2">The sequence shown here is derived from an EMBL/GenBank/DDBJ whole genome shotgun (WGS) entry which is preliminary data.</text>
</comment>
<evidence type="ECO:0000259" key="1">
    <source>
        <dbReference type="Pfam" id="PF12708"/>
    </source>
</evidence>